<sequence length="187" mass="21329">MKESSAPKAINIIRPSNQNTIVKNHPPQFIAKPSKIISSSKIHEKSSTFSLYDPKQHVATVQPLKKPVIELYKPGKYQLKMLSRPPTSQRPEQVSSNHPLPLPPPALQMSIDKPTMSDHKSEDLTMLSDDEDQEEDQDEDEEEKEQQNSIDENLPEARINRKVDILGYYHQKTLGINGMLRLLRSQI</sequence>
<dbReference type="InParanoid" id="S2JK99"/>
<feature type="compositionally biased region" description="Polar residues" evidence="1">
    <location>
        <begin position="85"/>
        <end position="98"/>
    </location>
</feature>
<proteinExistence type="predicted"/>
<evidence type="ECO:0000256" key="1">
    <source>
        <dbReference type="SAM" id="MobiDB-lite"/>
    </source>
</evidence>
<evidence type="ECO:0000313" key="3">
    <source>
        <dbReference type="Proteomes" id="UP000014254"/>
    </source>
</evidence>
<name>S2JK99_MUCC1</name>
<protein>
    <submittedName>
        <fullName evidence="2">Uncharacterized protein</fullName>
    </submittedName>
</protein>
<dbReference type="Proteomes" id="UP000014254">
    <property type="component" value="Unassembled WGS sequence"/>
</dbReference>
<evidence type="ECO:0000313" key="2">
    <source>
        <dbReference type="EMBL" id="EPB82938.1"/>
    </source>
</evidence>
<dbReference type="VEuPathDB" id="FungiDB:HMPREF1544_10332"/>
<keyword evidence="3" id="KW-1185">Reference proteome</keyword>
<dbReference type="OMA" id="TMKENNA"/>
<organism evidence="2 3">
    <name type="scientific">Mucor circinelloides f. circinelloides (strain 1006PhL)</name>
    <name type="common">Mucormycosis agent</name>
    <name type="synonym">Calyptromyces circinelloides</name>
    <dbReference type="NCBI Taxonomy" id="1220926"/>
    <lineage>
        <taxon>Eukaryota</taxon>
        <taxon>Fungi</taxon>
        <taxon>Fungi incertae sedis</taxon>
        <taxon>Mucoromycota</taxon>
        <taxon>Mucoromycotina</taxon>
        <taxon>Mucoromycetes</taxon>
        <taxon>Mucorales</taxon>
        <taxon>Mucorineae</taxon>
        <taxon>Mucoraceae</taxon>
        <taxon>Mucor</taxon>
    </lineage>
</organism>
<accession>S2JK99</accession>
<dbReference type="OrthoDB" id="2284334at2759"/>
<feature type="compositionally biased region" description="Acidic residues" evidence="1">
    <location>
        <begin position="128"/>
        <end position="144"/>
    </location>
</feature>
<dbReference type="AlphaFoldDB" id="S2JK99"/>
<gene>
    <name evidence="2" type="ORF">HMPREF1544_10332</name>
</gene>
<dbReference type="EMBL" id="KE124092">
    <property type="protein sequence ID" value="EPB82938.1"/>
    <property type="molecule type" value="Genomic_DNA"/>
</dbReference>
<reference evidence="3" key="1">
    <citation type="submission" date="2013-05" db="EMBL/GenBank/DDBJ databases">
        <title>The Genome sequence of Mucor circinelloides f. circinelloides 1006PhL.</title>
        <authorList>
            <consortium name="The Broad Institute Genomics Platform"/>
            <person name="Cuomo C."/>
            <person name="Earl A."/>
            <person name="Findley K."/>
            <person name="Lee S.C."/>
            <person name="Walker B."/>
            <person name="Young S."/>
            <person name="Zeng Q."/>
            <person name="Gargeya S."/>
            <person name="Fitzgerald M."/>
            <person name="Haas B."/>
            <person name="Abouelleil A."/>
            <person name="Allen A.W."/>
            <person name="Alvarado L."/>
            <person name="Arachchi H.M."/>
            <person name="Berlin A.M."/>
            <person name="Chapman S.B."/>
            <person name="Gainer-Dewar J."/>
            <person name="Goldberg J."/>
            <person name="Griggs A."/>
            <person name="Gujja S."/>
            <person name="Hansen M."/>
            <person name="Howarth C."/>
            <person name="Imamovic A."/>
            <person name="Ireland A."/>
            <person name="Larimer J."/>
            <person name="McCowan C."/>
            <person name="Murphy C."/>
            <person name="Pearson M."/>
            <person name="Poon T.W."/>
            <person name="Priest M."/>
            <person name="Roberts A."/>
            <person name="Saif S."/>
            <person name="Shea T."/>
            <person name="Sisk P."/>
            <person name="Sykes S."/>
            <person name="Wortman J."/>
            <person name="Nusbaum C."/>
            <person name="Birren B."/>
        </authorList>
    </citation>
    <scope>NUCLEOTIDE SEQUENCE [LARGE SCALE GENOMIC DNA]</scope>
    <source>
        <strain evidence="3">1006PhL</strain>
    </source>
</reference>
<feature type="region of interest" description="Disordered" evidence="1">
    <location>
        <begin position="81"/>
        <end position="155"/>
    </location>
</feature>